<comment type="caution">
    <text evidence="3">The sequence shown here is derived from an EMBL/GenBank/DDBJ whole genome shotgun (WGS) entry which is preliminary data.</text>
</comment>
<proteinExistence type="predicted"/>
<feature type="region of interest" description="Disordered" evidence="1">
    <location>
        <begin position="275"/>
        <end position="319"/>
    </location>
</feature>
<dbReference type="Proteomes" id="UP000603453">
    <property type="component" value="Unassembled WGS sequence"/>
</dbReference>
<feature type="domain" description="ASX DEUBAD" evidence="2">
    <location>
        <begin position="717"/>
        <end position="830"/>
    </location>
</feature>
<feature type="compositionally biased region" description="Low complexity" evidence="1">
    <location>
        <begin position="470"/>
        <end position="479"/>
    </location>
</feature>
<gene>
    <name evidence="3" type="ORF">INT47_007177</name>
</gene>
<dbReference type="InterPro" id="IPR028020">
    <property type="entry name" value="ASX_DEUBAD_dom"/>
</dbReference>
<feature type="compositionally biased region" description="Basic and acidic residues" evidence="1">
    <location>
        <begin position="598"/>
        <end position="612"/>
    </location>
</feature>
<dbReference type="AlphaFoldDB" id="A0A8H7R7T3"/>
<feature type="region of interest" description="Disordered" evidence="1">
    <location>
        <begin position="495"/>
        <end position="612"/>
    </location>
</feature>
<feature type="compositionally biased region" description="Polar residues" evidence="1">
    <location>
        <begin position="39"/>
        <end position="51"/>
    </location>
</feature>
<feature type="compositionally biased region" description="Basic residues" evidence="1">
    <location>
        <begin position="851"/>
        <end position="872"/>
    </location>
</feature>
<evidence type="ECO:0000259" key="2">
    <source>
        <dbReference type="Pfam" id="PF13919"/>
    </source>
</evidence>
<feature type="region of interest" description="Disordered" evidence="1">
    <location>
        <begin position="453"/>
        <end position="479"/>
    </location>
</feature>
<feature type="compositionally biased region" description="Basic and acidic residues" evidence="1">
    <location>
        <begin position="509"/>
        <end position="524"/>
    </location>
</feature>
<keyword evidence="4" id="KW-1185">Reference proteome</keyword>
<organism evidence="3 4">
    <name type="scientific">Mucor saturninus</name>
    <dbReference type="NCBI Taxonomy" id="64648"/>
    <lineage>
        <taxon>Eukaryota</taxon>
        <taxon>Fungi</taxon>
        <taxon>Fungi incertae sedis</taxon>
        <taxon>Mucoromycota</taxon>
        <taxon>Mucoromycotina</taxon>
        <taxon>Mucoromycetes</taxon>
        <taxon>Mucorales</taxon>
        <taxon>Mucorineae</taxon>
        <taxon>Mucoraceae</taxon>
        <taxon>Mucor</taxon>
    </lineage>
</organism>
<feature type="region of interest" description="Disordered" evidence="1">
    <location>
        <begin position="205"/>
        <end position="246"/>
    </location>
</feature>
<sequence length="872" mass="95261">MSTPTGNLKDFGRNDIADHSSTDQRSVVKTNADTKHKSAVNTPQCQPDLSVNLDSTATTTAHGGSLNITSSTSMSLDSPPVEIKVEFESPFHTHMEPVACSQQFFSPVNKTDTGLRSPIEDDNFKLVYPTLDPNVPSSSTTGMEHVSYQLEHPSNTQMELPSINQPGHTPLELPSFSQMASSTFMPARVGFPPLSLFPRPPLINPKPGLFTHRQPDSVSRSKPGLVPNFGIPSTSQSEFSASSSNELPVQKVLEPVSCSEPSRTHGPQALGQVNFKPALRGSPQPVLHSGYEPPTKPDPSAHSEPDPAAHSEPRPSADHTIDAEVDSMSGLFSSGDLNVFGAATPTPSRNPFELPAPAKSRRKKVSSGRAASLLMDMDFSIPGKTTLTEPTKQIAEAPFDLADGVSAQLPSKKNVEIGADKIYAKSAAGDIDTKSAAEKVTSHPTAESLAIKQVTGIPAEKRMNNPGQSPAEAPTVAPTVEPTVVPTVVPVEVTVRKKDPRGRKPKAKVNPERMTKPSESELKKKAFKTAESAGESSNTPTIKKSKRLADKQASLKAVAKEEERQAAAISIRLVEEPTQTSGHSEKQAFGKDVSVGHSRHDANDEYVPHEDSQATFKTLNSGRKKRAAATSVSYKDYDLDEIEEEAPRKKREKTLTLKAKEALESSSKPAKTVVTRAKRSSGKTKVVEENNPFNAINIDTDDEVNETEIAKIHTSKPDQNNMLKRLLQSKDSKLVQVNFRQLIPEWLAAFTEEDKQELALLLPESDQVIKNEKVTIRPDFGQVATNHFYEAAEKWQDILFLGGFDPESKSATVNVEDDSFKDDNYEQHWGDRITKFNEEKRKREETDVGRPKVKKAKGKGKSSNTRRGRPRK</sequence>
<dbReference type="Pfam" id="PF13919">
    <property type="entry name" value="ASXH"/>
    <property type="match status" value="1"/>
</dbReference>
<evidence type="ECO:0000256" key="1">
    <source>
        <dbReference type="SAM" id="MobiDB-lite"/>
    </source>
</evidence>
<feature type="region of interest" description="Disordered" evidence="1">
    <location>
        <begin position="1"/>
        <end position="51"/>
    </location>
</feature>
<dbReference type="OrthoDB" id="2289918at2759"/>
<feature type="region of interest" description="Disordered" evidence="1">
    <location>
        <begin position="342"/>
        <end position="365"/>
    </location>
</feature>
<feature type="compositionally biased region" description="Basic and acidic residues" evidence="1">
    <location>
        <begin position="299"/>
        <end position="319"/>
    </location>
</feature>
<dbReference type="EMBL" id="JAEPRD010000037">
    <property type="protein sequence ID" value="KAG2205392.1"/>
    <property type="molecule type" value="Genomic_DNA"/>
</dbReference>
<reference evidence="3" key="1">
    <citation type="submission" date="2020-12" db="EMBL/GenBank/DDBJ databases">
        <title>Metabolic potential, ecology and presence of endohyphal bacteria is reflected in genomic diversity of Mucoromycotina.</title>
        <authorList>
            <person name="Muszewska A."/>
            <person name="Okrasinska A."/>
            <person name="Steczkiewicz K."/>
            <person name="Drgas O."/>
            <person name="Orlowska M."/>
            <person name="Perlinska-Lenart U."/>
            <person name="Aleksandrzak-Piekarczyk T."/>
            <person name="Szatraj K."/>
            <person name="Zielenkiewicz U."/>
            <person name="Pilsyk S."/>
            <person name="Malc E."/>
            <person name="Mieczkowski P."/>
            <person name="Kruszewska J.S."/>
            <person name="Biernat P."/>
            <person name="Pawlowska J."/>
        </authorList>
    </citation>
    <scope>NUCLEOTIDE SEQUENCE</scope>
    <source>
        <strain evidence="3">WA0000017839</strain>
    </source>
</reference>
<protein>
    <recommendedName>
        <fullName evidence="2">ASX DEUBAD domain-containing protein</fullName>
    </recommendedName>
</protein>
<name>A0A8H7R7T3_9FUNG</name>
<evidence type="ECO:0000313" key="4">
    <source>
        <dbReference type="Proteomes" id="UP000603453"/>
    </source>
</evidence>
<feature type="compositionally biased region" description="Basic residues" evidence="1">
    <location>
        <begin position="498"/>
        <end position="507"/>
    </location>
</feature>
<accession>A0A8H7R7T3</accession>
<evidence type="ECO:0000313" key="3">
    <source>
        <dbReference type="EMBL" id="KAG2205392.1"/>
    </source>
</evidence>
<feature type="compositionally biased region" description="Low complexity" evidence="1">
    <location>
        <begin position="233"/>
        <end position="244"/>
    </location>
</feature>
<feature type="compositionally biased region" description="Basic and acidic residues" evidence="1">
    <location>
        <begin position="10"/>
        <end position="22"/>
    </location>
</feature>
<feature type="region of interest" description="Disordered" evidence="1">
    <location>
        <begin position="836"/>
        <end position="872"/>
    </location>
</feature>
<feature type="compositionally biased region" description="Basic and acidic residues" evidence="1">
    <location>
        <begin position="836"/>
        <end position="850"/>
    </location>
</feature>